<evidence type="ECO:0000256" key="5">
    <source>
        <dbReference type="ARBA" id="ARBA00023053"/>
    </source>
</evidence>
<feature type="compositionally biased region" description="Acidic residues" evidence="10">
    <location>
        <begin position="649"/>
        <end position="659"/>
    </location>
</feature>
<feature type="transmembrane region" description="Helical" evidence="11">
    <location>
        <begin position="412"/>
        <end position="434"/>
    </location>
</feature>
<protein>
    <recommendedName>
        <fullName evidence="9">Sodium/hydrogen exchanger</fullName>
    </recommendedName>
</protein>
<sequence>MRLERKWILITISLLFYVEQSREDESVLLPSQNVSETAFGVAESHFKLVSLDWEHVQAPYLISIWLLLASIAKILFHVNKKFGDAVPDSALLIVVGLVLGYAIHSLNIAHDEWLSLKSQTFFLYLLPPIMLDAGYFMPNRQLFENIDSILLFAILGTIWNTIAIGGTLMLFNQFDLFAVGFSTFEILLFAALISAVDPVAVFAVFEEIGINEFLFINVFGEALFNDSVSVMLYQMCRKFIDIGESRLVLTDYVAGAFSFFVIAIGGIIIGVIMALIVSIITRFTSRVKIVAPVFIFVVPYLAFLTAEMFGVSSILAIVSCGMTMKQYIKGNITHDASSSVKYFVRMLAQCSETVVFMFLGLSTVTAKHQWDTAFVAITITCCVVYRIIGTVVQCAILNRFRTKKFSAVEQFILSYGGLRGAIAFGLTVAIPASIAAREMFLTTCIAVIFFTVFVQGSTIRPLLLWLKVETKDADREDKLIEKIYDRYYDYMMAGLEDIAGLKGKHSIRESFERFNARILKPVLMKYEKRKVFDASNILRAYAKITLQETTQLVASVKKANREAQVMPAHGATVHAFKYWKESADTTHAQPRRFTVKDEDTEQSTLSPENMELLYSMFSELIDRKIKGLQTVASKVPKSKSREMLRASGDESDSSEDDIKDDYMQTFKSKALKENDSVSTQGHSMHMMQISSQSQLRPGSSTSGQLPRRLSLPSMKDLRKANRSHLARKLSRREDLV</sequence>
<evidence type="ECO:0000256" key="7">
    <source>
        <dbReference type="ARBA" id="ARBA00023136"/>
    </source>
</evidence>
<feature type="compositionally biased region" description="Basic and acidic residues" evidence="10">
    <location>
        <begin position="639"/>
        <end position="648"/>
    </location>
</feature>
<dbReference type="PRINTS" id="PR01084">
    <property type="entry name" value="NAHEXCHNGR"/>
</dbReference>
<keyword evidence="15" id="KW-1185">Reference proteome</keyword>
<dbReference type="PANTHER" id="PTHR10110:SF98">
    <property type="entry name" value="SODIUM_HYDROGEN EXCHANGER"/>
    <property type="match status" value="1"/>
</dbReference>
<dbReference type="InterPro" id="IPR004709">
    <property type="entry name" value="NaH_exchanger"/>
</dbReference>
<dbReference type="GO" id="GO:0015386">
    <property type="term" value="F:potassium:proton antiporter activity"/>
    <property type="evidence" value="ECO:0007669"/>
    <property type="project" value="TreeGrafter"/>
</dbReference>
<feature type="compositionally biased region" description="Polar residues" evidence="10">
    <location>
        <begin position="695"/>
        <end position="704"/>
    </location>
</feature>
<feature type="transmembrane region" description="Helical" evidence="11">
    <location>
        <begin position="252"/>
        <end position="281"/>
    </location>
</feature>
<comment type="caution">
    <text evidence="14">The sequence shown here is derived from an EMBL/GenBank/DDBJ whole genome shotgun (WGS) entry which is preliminary data.</text>
</comment>
<feature type="transmembrane region" description="Helical" evidence="11">
    <location>
        <begin position="121"/>
        <end position="137"/>
    </location>
</feature>
<dbReference type="GO" id="GO:0015385">
    <property type="term" value="F:sodium:proton antiporter activity"/>
    <property type="evidence" value="ECO:0007669"/>
    <property type="project" value="InterPro"/>
</dbReference>
<evidence type="ECO:0000313" key="15">
    <source>
        <dbReference type="Proteomes" id="UP001201812"/>
    </source>
</evidence>
<dbReference type="PANTHER" id="PTHR10110">
    <property type="entry name" value="SODIUM/HYDROGEN EXCHANGER"/>
    <property type="match status" value="1"/>
</dbReference>
<organism evidence="14 15">
    <name type="scientific">Ditylenchus destructor</name>
    <dbReference type="NCBI Taxonomy" id="166010"/>
    <lineage>
        <taxon>Eukaryota</taxon>
        <taxon>Metazoa</taxon>
        <taxon>Ecdysozoa</taxon>
        <taxon>Nematoda</taxon>
        <taxon>Chromadorea</taxon>
        <taxon>Rhabditida</taxon>
        <taxon>Tylenchina</taxon>
        <taxon>Tylenchomorpha</taxon>
        <taxon>Sphaerularioidea</taxon>
        <taxon>Anguinidae</taxon>
        <taxon>Anguininae</taxon>
        <taxon>Ditylenchus</taxon>
    </lineage>
</organism>
<evidence type="ECO:0000256" key="4">
    <source>
        <dbReference type="ARBA" id="ARBA00022989"/>
    </source>
</evidence>
<comment type="subcellular location">
    <subcellularLocation>
        <location evidence="1">Membrane</location>
        <topology evidence="1">Multi-pass membrane protein</topology>
    </subcellularLocation>
</comment>
<keyword evidence="4 11" id="KW-1133">Transmembrane helix</keyword>
<keyword evidence="9" id="KW-0050">Antiport</keyword>
<evidence type="ECO:0000256" key="2">
    <source>
        <dbReference type="ARBA" id="ARBA00022448"/>
    </source>
</evidence>
<feature type="compositionally biased region" description="Basic residues" evidence="10">
    <location>
        <begin position="720"/>
        <end position="730"/>
    </location>
</feature>
<dbReference type="NCBIfam" id="TIGR00840">
    <property type="entry name" value="b_cpa1"/>
    <property type="match status" value="1"/>
</dbReference>
<evidence type="ECO:0000259" key="13">
    <source>
        <dbReference type="Pfam" id="PF00999"/>
    </source>
</evidence>
<evidence type="ECO:0000256" key="10">
    <source>
        <dbReference type="SAM" id="MobiDB-lite"/>
    </source>
</evidence>
<dbReference type="GO" id="GO:0005886">
    <property type="term" value="C:plasma membrane"/>
    <property type="evidence" value="ECO:0007669"/>
    <property type="project" value="TreeGrafter"/>
</dbReference>
<keyword evidence="5" id="KW-0915">Sodium</keyword>
<comment type="similarity">
    <text evidence="9">Belongs to the monovalent cation:proton antiporter 1 (CPA1) transporter (TC 2.A.36) family.</text>
</comment>
<dbReference type="Proteomes" id="UP001201812">
    <property type="component" value="Unassembled WGS sequence"/>
</dbReference>
<feature type="transmembrane region" description="Helical" evidence="11">
    <location>
        <begin position="177"/>
        <end position="205"/>
    </location>
</feature>
<evidence type="ECO:0000256" key="6">
    <source>
        <dbReference type="ARBA" id="ARBA00023065"/>
    </source>
</evidence>
<feature type="chain" id="PRO_5042077731" description="Sodium/hydrogen exchanger" evidence="12">
    <location>
        <begin position="24"/>
        <end position="736"/>
    </location>
</feature>
<dbReference type="Gene3D" id="6.10.140.1330">
    <property type="match status" value="1"/>
</dbReference>
<keyword evidence="3 9" id="KW-0812">Transmembrane</keyword>
<feature type="domain" description="Cation/H+ exchanger transmembrane" evidence="13">
    <location>
        <begin position="67"/>
        <end position="465"/>
    </location>
</feature>
<feature type="region of interest" description="Disordered" evidence="10">
    <location>
        <begin position="634"/>
        <end position="736"/>
    </location>
</feature>
<dbReference type="GO" id="GO:0051453">
    <property type="term" value="P:regulation of intracellular pH"/>
    <property type="evidence" value="ECO:0007669"/>
    <property type="project" value="TreeGrafter"/>
</dbReference>
<keyword evidence="12" id="KW-0732">Signal</keyword>
<reference evidence="14" key="1">
    <citation type="submission" date="2022-01" db="EMBL/GenBank/DDBJ databases">
        <title>Genome Sequence Resource for Two Populations of Ditylenchus destructor, the Migratory Endoparasitic Phytonematode.</title>
        <authorList>
            <person name="Zhang H."/>
            <person name="Lin R."/>
            <person name="Xie B."/>
        </authorList>
    </citation>
    <scope>NUCLEOTIDE SEQUENCE</scope>
    <source>
        <strain evidence="14">BazhouSP</strain>
    </source>
</reference>
<name>A0AAD4MT73_9BILA</name>
<feature type="transmembrane region" description="Helical" evidence="11">
    <location>
        <begin position="149"/>
        <end position="171"/>
    </location>
</feature>
<keyword evidence="2 9" id="KW-0813">Transport</keyword>
<feature type="compositionally biased region" description="Low complexity" evidence="10">
    <location>
        <begin position="680"/>
        <end position="694"/>
    </location>
</feature>
<feature type="transmembrane region" description="Helical" evidence="11">
    <location>
        <begin position="373"/>
        <end position="400"/>
    </location>
</feature>
<dbReference type="AlphaFoldDB" id="A0AAD4MT73"/>
<proteinExistence type="inferred from homology"/>
<keyword evidence="8 9" id="KW-0739">Sodium transport</keyword>
<gene>
    <name evidence="14" type="ORF">DdX_15087</name>
</gene>
<feature type="transmembrane region" description="Helical" evidence="11">
    <location>
        <begin position="58"/>
        <end position="78"/>
    </location>
</feature>
<evidence type="ECO:0000256" key="9">
    <source>
        <dbReference type="RuleBase" id="RU003722"/>
    </source>
</evidence>
<evidence type="ECO:0000256" key="12">
    <source>
        <dbReference type="SAM" id="SignalP"/>
    </source>
</evidence>
<dbReference type="GO" id="GO:0098719">
    <property type="term" value="P:sodium ion import across plasma membrane"/>
    <property type="evidence" value="ECO:0007669"/>
    <property type="project" value="TreeGrafter"/>
</dbReference>
<keyword evidence="6 9" id="KW-0406">Ion transport</keyword>
<evidence type="ECO:0000256" key="3">
    <source>
        <dbReference type="ARBA" id="ARBA00022692"/>
    </source>
</evidence>
<keyword evidence="7 11" id="KW-0472">Membrane</keyword>
<dbReference type="EMBL" id="JAKKPZ010000087">
    <property type="protein sequence ID" value="KAI1703150.1"/>
    <property type="molecule type" value="Genomic_DNA"/>
</dbReference>
<feature type="transmembrane region" description="Helical" evidence="11">
    <location>
        <begin position="293"/>
        <end position="321"/>
    </location>
</feature>
<dbReference type="InterPro" id="IPR018422">
    <property type="entry name" value="Cation/H_exchanger_CPA1"/>
</dbReference>
<evidence type="ECO:0000256" key="1">
    <source>
        <dbReference type="ARBA" id="ARBA00004141"/>
    </source>
</evidence>
<evidence type="ECO:0000313" key="14">
    <source>
        <dbReference type="EMBL" id="KAI1703150.1"/>
    </source>
</evidence>
<evidence type="ECO:0000256" key="11">
    <source>
        <dbReference type="SAM" id="Phobius"/>
    </source>
</evidence>
<dbReference type="Pfam" id="PF00999">
    <property type="entry name" value="Na_H_Exchanger"/>
    <property type="match status" value="1"/>
</dbReference>
<accession>A0AAD4MT73</accession>
<dbReference type="InterPro" id="IPR006153">
    <property type="entry name" value="Cation/H_exchanger_TM"/>
</dbReference>
<feature type="signal peptide" evidence="12">
    <location>
        <begin position="1"/>
        <end position="23"/>
    </location>
</feature>
<feature type="transmembrane region" description="Helical" evidence="11">
    <location>
        <begin position="440"/>
        <end position="466"/>
    </location>
</feature>
<feature type="transmembrane region" description="Helical" evidence="11">
    <location>
        <begin position="90"/>
        <end position="109"/>
    </location>
</feature>
<evidence type="ECO:0000256" key="8">
    <source>
        <dbReference type="ARBA" id="ARBA00023201"/>
    </source>
</evidence>